<evidence type="ECO:0000256" key="8">
    <source>
        <dbReference type="SAM" id="Phobius"/>
    </source>
</evidence>
<protein>
    <recommendedName>
        <fullName evidence="9">LITAF domain-containing protein</fullName>
    </recommendedName>
</protein>
<dbReference type="Pfam" id="PF10601">
    <property type="entry name" value="zf-LITAF-like"/>
    <property type="match status" value="1"/>
</dbReference>
<dbReference type="AlphaFoldDB" id="A0ABD0XJ19"/>
<feature type="transmembrane region" description="Helical" evidence="8">
    <location>
        <begin position="216"/>
        <end position="239"/>
    </location>
</feature>
<dbReference type="GO" id="GO:0031902">
    <property type="term" value="C:late endosome membrane"/>
    <property type="evidence" value="ECO:0007669"/>
    <property type="project" value="UniProtKB-SubCell"/>
</dbReference>
<evidence type="ECO:0000313" key="10">
    <source>
        <dbReference type="EMBL" id="KAL0983954.1"/>
    </source>
</evidence>
<keyword evidence="11" id="KW-1185">Reference proteome</keyword>
<comment type="subcellular location">
    <subcellularLocation>
        <location evidence="1">Endosome membrane</location>
        <topology evidence="1">Peripheral membrane protein</topology>
        <orientation evidence="1">Cytoplasmic side</orientation>
    </subcellularLocation>
    <subcellularLocation>
        <location evidence="2">Late endosome membrane</location>
    </subcellularLocation>
    <subcellularLocation>
        <location evidence="3">Lysosome membrane</location>
        <topology evidence="3">Peripheral membrane protein</topology>
        <orientation evidence="3">Cytoplasmic side</orientation>
    </subcellularLocation>
</comment>
<name>A0ABD0XJ19_UMBPY</name>
<feature type="domain" description="LITAF" evidence="9">
    <location>
        <begin position="178"/>
        <end position="262"/>
    </location>
</feature>
<evidence type="ECO:0000256" key="4">
    <source>
        <dbReference type="ARBA" id="ARBA00005975"/>
    </source>
</evidence>
<dbReference type="GO" id="GO:0046872">
    <property type="term" value="F:metal ion binding"/>
    <property type="evidence" value="ECO:0007669"/>
    <property type="project" value="UniProtKB-KW"/>
</dbReference>
<evidence type="ECO:0000256" key="6">
    <source>
        <dbReference type="ARBA" id="ARBA00022833"/>
    </source>
</evidence>
<evidence type="ECO:0000259" key="9">
    <source>
        <dbReference type="PROSITE" id="PS51837"/>
    </source>
</evidence>
<reference evidence="10 11" key="1">
    <citation type="submission" date="2024-06" db="EMBL/GenBank/DDBJ databases">
        <authorList>
            <person name="Pan Q."/>
            <person name="Wen M."/>
            <person name="Jouanno E."/>
            <person name="Zahm M."/>
            <person name="Klopp C."/>
            <person name="Cabau C."/>
            <person name="Louis A."/>
            <person name="Berthelot C."/>
            <person name="Parey E."/>
            <person name="Roest Crollius H."/>
            <person name="Montfort J."/>
            <person name="Robinson-Rechavi M."/>
            <person name="Bouchez O."/>
            <person name="Lampietro C."/>
            <person name="Lopez Roques C."/>
            <person name="Donnadieu C."/>
            <person name="Postlethwait J."/>
            <person name="Bobe J."/>
            <person name="Verreycken H."/>
            <person name="Guiguen Y."/>
        </authorList>
    </citation>
    <scope>NUCLEOTIDE SEQUENCE [LARGE SCALE GENOMIC DNA]</scope>
    <source>
        <strain evidence="10">Up_M1</strain>
        <tissue evidence="10">Testis</tissue>
    </source>
</reference>
<accession>A0ABD0XJ19</accession>
<dbReference type="InterPro" id="IPR037519">
    <property type="entry name" value="LITAF_fam"/>
</dbReference>
<dbReference type="Proteomes" id="UP001557470">
    <property type="component" value="Unassembled WGS sequence"/>
</dbReference>
<dbReference type="GO" id="GO:0005765">
    <property type="term" value="C:lysosomal membrane"/>
    <property type="evidence" value="ECO:0007669"/>
    <property type="project" value="UniProtKB-SubCell"/>
</dbReference>
<organism evidence="10 11">
    <name type="scientific">Umbra pygmaea</name>
    <name type="common">Eastern mudminnow</name>
    <dbReference type="NCBI Taxonomy" id="75934"/>
    <lineage>
        <taxon>Eukaryota</taxon>
        <taxon>Metazoa</taxon>
        <taxon>Chordata</taxon>
        <taxon>Craniata</taxon>
        <taxon>Vertebrata</taxon>
        <taxon>Euteleostomi</taxon>
        <taxon>Actinopterygii</taxon>
        <taxon>Neopterygii</taxon>
        <taxon>Teleostei</taxon>
        <taxon>Protacanthopterygii</taxon>
        <taxon>Esociformes</taxon>
        <taxon>Umbridae</taxon>
        <taxon>Umbra</taxon>
    </lineage>
</organism>
<gene>
    <name evidence="10" type="ORF">UPYG_G00135150</name>
</gene>
<dbReference type="PROSITE" id="PS51837">
    <property type="entry name" value="LITAF"/>
    <property type="match status" value="1"/>
</dbReference>
<evidence type="ECO:0000256" key="1">
    <source>
        <dbReference type="ARBA" id="ARBA00004125"/>
    </source>
</evidence>
<dbReference type="PANTHER" id="PTHR23292">
    <property type="entry name" value="LIPOPOLYSACCHARIDE-INDUCED TUMOR NECROSIS FACTOR-ALPHA FACTOR"/>
    <property type="match status" value="1"/>
</dbReference>
<keyword evidence="8" id="KW-1133">Transmembrane helix</keyword>
<keyword evidence="5" id="KW-0479">Metal-binding</keyword>
<proteinExistence type="inferred from homology"/>
<keyword evidence="8" id="KW-0812">Transmembrane</keyword>
<evidence type="ECO:0000256" key="3">
    <source>
        <dbReference type="ARBA" id="ARBA00004630"/>
    </source>
</evidence>
<dbReference type="PANTHER" id="PTHR23292:SF35">
    <property type="entry name" value="LITAF DOMAIN-CONTAINING PROTEIN"/>
    <property type="match status" value="1"/>
</dbReference>
<dbReference type="InterPro" id="IPR006629">
    <property type="entry name" value="LITAF"/>
</dbReference>
<dbReference type="EMBL" id="JAGEUA010000004">
    <property type="protein sequence ID" value="KAL0983954.1"/>
    <property type="molecule type" value="Genomic_DNA"/>
</dbReference>
<keyword evidence="6" id="KW-0862">Zinc</keyword>
<evidence type="ECO:0000256" key="7">
    <source>
        <dbReference type="ARBA" id="ARBA00023136"/>
    </source>
</evidence>
<dbReference type="SMART" id="SM00714">
    <property type="entry name" value="LITAF"/>
    <property type="match status" value="1"/>
</dbReference>
<comment type="caution">
    <text evidence="10">The sequence shown here is derived from an EMBL/GenBank/DDBJ whole genome shotgun (WGS) entry which is preliminary data.</text>
</comment>
<evidence type="ECO:0000256" key="5">
    <source>
        <dbReference type="ARBA" id="ARBA00022723"/>
    </source>
</evidence>
<comment type="similarity">
    <text evidence="4">Belongs to the CDIP1/LITAF family.</text>
</comment>
<evidence type="ECO:0000256" key="2">
    <source>
        <dbReference type="ARBA" id="ARBA00004414"/>
    </source>
</evidence>
<sequence length="263" mass="29598">METEEHCPTECPEILSSDGSAAHLKPVEEQFEEQTECFSDDLPYKVYQGSPEPIDASSQLAFITSRRQHLHNRRLMLLKIKNFKDQNRALSSTVSFQEESDPSELEYIEQELFDLVEREEQLLQIANVSGAEVKHNHPSDGQNWSIYQGVCILPPSSLQGSVTSPCVSLGFDKFSSESNPDVIKNVEKLQKVPGIIQCPSCKKVVTTVTYRKIGEAAWTICFVSFMLGCVAGCCLIPFLSNKLKDVCHRCPECHKTIYTSERM</sequence>
<keyword evidence="7 8" id="KW-0472">Membrane</keyword>
<evidence type="ECO:0000313" key="11">
    <source>
        <dbReference type="Proteomes" id="UP001557470"/>
    </source>
</evidence>